<dbReference type="AlphaFoldDB" id="A0AAX4HPH4"/>
<keyword evidence="3" id="KW-1185">Reference proteome</keyword>
<evidence type="ECO:0000256" key="1">
    <source>
        <dbReference type="SAM" id="SignalP"/>
    </source>
</evidence>
<dbReference type="EMBL" id="CP139487">
    <property type="protein sequence ID" value="WPU65141.1"/>
    <property type="molecule type" value="Genomic_DNA"/>
</dbReference>
<dbReference type="KEGG" id="psti:SOO65_00055"/>
<evidence type="ECO:0000313" key="3">
    <source>
        <dbReference type="Proteomes" id="UP001324634"/>
    </source>
</evidence>
<evidence type="ECO:0000313" key="2">
    <source>
        <dbReference type="EMBL" id="WPU65141.1"/>
    </source>
</evidence>
<feature type="signal peptide" evidence="1">
    <location>
        <begin position="1"/>
        <end position="20"/>
    </location>
</feature>
<protein>
    <submittedName>
        <fullName evidence="2">Uncharacterized protein</fullName>
    </submittedName>
</protein>
<organism evidence="2 3">
    <name type="scientific">Peredibacter starrii</name>
    <dbReference type="NCBI Taxonomy" id="28202"/>
    <lineage>
        <taxon>Bacteria</taxon>
        <taxon>Pseudomonadati</taxon>
        <taxon>Bdellovibrionota</taxon>
        <taxon>Bacteriovoracia</taxon>
        <taxon>Bacteriovoracales</taxon>
        <taxon>Bacteriovoracaceae</taxon>
        <taxon>Peredibacter</taxon>
    </lineage>
</organism>
<accession>A0AAX4HPH4</accession>
<name>A0AAX4HPH4_9BACT</name>
<sequence>MKNLKLKLLATLFVMNSAMGAVLFNRNDISLVYGPGVQADDMEAFISLDCKTAFENCGNKEISVPVTETHIHVPQVKTLNYNDSISSWNPLFYRTDFWFRAKLNRERSANGLDRGGVGFKIVSKKSMDAVNKPVMITKVEGGFITVDLSTLNNLNEENFINIHLWIGSDPSISRFEPKLIRWTENDGGYRFKLNEIGSGKKLTIPVKDLLIASTNLKVLKLRAYIQDRGVSDTIELPLELDALSKVPVLKLQEVVGKVPEFKY</sequence>
<reference evidence="2 3" key="1">
    <citation type="submission" date="2023-11" db="EMBL/GenBank/DDBJ databases">
        <title>Peredibacter starrii A3.12.</title>
        <authorList>
            <person name="Mitchell R.J."/>
        </authorList>
    </citation>
    <scope>NUCLEOTIDE SEQUENCE [LARGE SCALE GENOMIC DNA]</scope>
    <source>
        <strain evidence="2 3">A3.12</strain>
    </source>
</reference>
<keyword evidence="1" id="KW-0732">Signal</keyword>
<dbReference type="RefSeq" id="WP_321395211.1">
    <property type="nucleotide sequence ID" value="NZ_CP139487.1"/>
</dbReference>
<feature type="chain" id="PRO_5043612655" evidence="1">
    <location>
        <begin position="21"/>
        <end position="263"/>
    </location>
</feature>
<proteinExistence type="predicted"/>
<dbReference type="Proteomes" id="UP001324634">
    <property type="component" value="Chromosome"/>
</dbReference>
<gene>
    <name evidence="2" type="ORF">SOO65_00055</name>
</gene>